<gene>
    <name evidence="1" type="ORF">KTO63_20000</name>
</gene>
<keyword evidence="2" id="KW-1185">Reference proteome</keyword>
<sequence>MKSNIIKINDYMPPKGNTVLKVIMYPEKQATVRPMKEQSKVLEGLKLKHPDLPECNNSTHKDRVLF</sequence>
<evidence type="ECO:0000313" key="2">
    <source>
        <dbReference type="Proteomes" id="UP000812270"/>
    </source>
</evidence>
<proteinExistence type="predicted"/>
<name>A0A9E2W664_9BACT</name>
<organism evidence="1 2">
    <name type="scientific">Pinibacter aurantiacus</name>
    <dbReference type="NCBI Taxonomy" id="2851599"/>
    <lineage>
        <taxon>Bacteria</taxon>
        <taxon>Pseudomonadati</taxon>
        <taxon>Bacteroidota</taxon>
        <taxon>Chitinophagia</taxon>
        <taxon>Chitinophagales</taxon>
        <taxon>Chitinophagaceae</taxon>
        <taxon>Pinibacter</taxon>
    </lineage>
</organism>
<dbReference type="RefSeq" id="WP_217793647.1">
    <property type="nucleotide sequence ID" value="NZ_JAHSPG010000015.1"/>
</dbReference>
<reference evidence="1" key="1">
    <citation type="submission" date="2021-06" db="EMBL/GenBank/DDBJ databases">
        <authorList>
            <person name="Huq M.A."/>
        </authorList>
    </citation>
    <scope>NUCLEOTIDE SEQUENCE</scope>
    <source>
        <strain evidence="1">MAH-26</strain>
    </source>
</reference>
<evidence type="ECO:0000313" key="1">
    <source>
        <dbReference type="EMBL" id="MBV4359463.1"/>
    </source>
</evidence>
<dbReference type="AlphaFoldDB" id="A0A9E2W664"/>
<dbReference type="Proteomes" id="UP000812270">
    <property type="component" value="Unassembled WGS sequence"/>
</dbReference>
<comment type="caution">
    <text evidence="1">The sequence shown here is derived from an EMBL/GenBank/DDBJ whole genome shotgun (WGS) entry which is preliminary data.</text>
</comment>
<dbReference type="EMBL" id="JAHSPG010000015">
    <property type="protein sequence ID" value="MBV4359463.1"/>
    <property type="molecule type" value="Genomic_DNA"/>
</dbReference>
<accession>A0A9E2W664</accession>
<protein>
    <submittedName>
        <fullName evidence="1">Uncharacterized protein</fullName>
    </submittedName>
</protein>